<dbReference type="Gene3D" id="1.10.443.10">
    <property type="entry name" value="Intergrase catalytic core"/>
    <property type="match status" value="1"/>
</dbReference>
<evidence type="ECO:0000256" key="1">
    <source>
        <dbReference type="ARBA" id="ARBA00008857"/>
    </source>
</evidence>
<dbReference type="CDD" id="cd01185">
    <property type="entry name" value="INTN1_C_like"/>
    <property type="match status" value="1"/>
</dbReference>
<comment type="similarity">
    <text evidence="1">Belongs to the 'phage' integrase family.</text>
</comment>
<dbReference type="InterPro" id="IPR025269">
    <property type="entry name" value="SAM-like_dom"/>
</dbReference>
<dbReference type="InterPro" id="IPR002104">
    <property type="entry name" value="Integrase_catalytic"/>
</dbReference>
<evidence type="ECO:0000256" key="3">
    <source>
        <dbReference type="ARBA" id="ARBA00023172"/>
    </source>
</evidence>
<comment type="caution">
    <text evidence="5">The sequence shown here is derived from an EMBL/GenBank/DDBJ whole genome shotgun (WGS) entry which is preliminary data.</text>
</comment>
<dbReference type="AlphaFoldDB" id="A0A4R2GG46"/>
<dbReference type="Gene3D" id="1.10.150.130">
    <property type="match status" value="1"/>
</dbReference>
<name>A0A4R2GG46_9BACT</name>
<keyword evidence="3" id="KW-0233">DNA recombination</keyword>
<evidence type="ECO:0000313" key="6">
    <source>
        <dbReference type="Proteomes" id="UP000295221"/>
    </source>
</evidence>
<evidence type="ECO:0000313" key="5">
    <source>
        <dbReference type="EMBL" id="TCO07018.1"/>
    </source>
</evidence>
<dbReference type="InterPro" id="IPR013762">
    <property type="entry name" value="Integrase-like_cat_sf"/>
</dbReference>
<reference evidence="5 6" key="1">
    <citation type="submission" date="2019-03" db="EMBL/GenBank/DDBJ databases">
        <title>Genomic Encyclopedia of Type Strains, Phase IV (KMG-IV): sequencing the most valuable type-strain genomes for metagenomic binning, comparative biology and taxonomic classification.</title>
        <authorList>
            <person name="Goeker M."/>
        </authorList>
    </citation>
    <scope>NUCLEOTIDE SEQUENCE [LARGE SCALE GENOMIC DNA]</scope>
    <source>
        <strain evidence="5 6">DSM 24179</strain>
    </source>
</reference>
<organism evidence="5 6">
    <name type="scientific">Natronoflexus pectinivorans</name>
    <dbReference type="NCBI Taxonomy" id="682526"/>
    <lineage>
        <taxon>Bacteria</taxon>
        <taxon>Pseudomonadati</taxon>
        <taxon>Bacteroidota</taxon>
        <taxon>Bacteroidia</taxon>
        <taxon>Marinilabiliales</taxon>
        <taxon>Marinilabiliaceae</taxon>
        <taxon>Natronoflexus</taxon>
    </lineage>
</organism>
<gene>
    <name evidence="5" type="ORF">EV194_11016</name>
</gene>
<dbReference type="PROSITE" id="PS51898">
    <property type="entry name" value="TYR_RECOMBINASE"/>
    <property type="match status" value="1"/>
</dbReference>
<dbReference type="Proteomes" id="UP000295221">
    <property type="component" value="Unassembled WGS sequence"/>
</dbReference>
<dbReference type="PANTHER" id="PTHR30349:SF64">
    <property type="entry name" value="PROPHAGE INTEGRASE INTD-RELATED"/>
    <property type="match status" value="1"/>
</dbReference>
<dbReference type="InterPro" id="IPR011010">
    <property type="entry name" value="DNA_brk_join_enz"/>
</dbReference>
<sequence>MKKKLAKTKCTVKLRKSEYRNEWYLILESYPVFNGTDKPQRLIEALNRTITTPAWDKSRTARTSADGKKTYKPKRDVNGIIQCKGIIDQEACIFADGVRSIRQKEYDNADLYTEKEAELAVQNQRQQIDFIEYFSKVSKDRHRNSSQSIIVNWNRVGELLKLFANNQPLPFSQISMGKTEEIRRFILSAPQGGNKTGTVSHNTAATYFSIFKAGLKQAFVDGYLTVDISAKIKGIQDKESRREHLSVDELNILAETPCDRPILKRAALFSALTGIRHCDIQKLKWKEIQVVGEQIRLNFTQQKTKGVEYMPISEQAYQLCGEPGKPEQLIFEDLPDPSWISGPLKRWIKSAGITRNITFHCFRHTYATLQLAGGTDIYTVSKMLGHTNVRTTQIYAKVVDEKKQKATNAIKLNIKPE</sequence>
<protein>
    <submittedName>
        <fullName evidence="5">Site-specific recombinase XerD</fullName>
    </submittedName>
</protein>
<feature type="domain" description="Tyr recombinase" evidence="4">
    <location>
        <begin position="240"/>
        <end position="408"/>
    </location>
</feature>
<keyword evidence="2" id="KW-0238">DNA-binding</keyword>
<dbReference type="EMBL" id="SLWK01000010">
    <property type="protein sequence ID" value="TCO07018.1"/>
    <property type="molecule type" value="Genomic_DNA"/>
</dbReference>
<dbReference type="InterPro" id="IPR010998">
    <property type="entry name" value="Integrase_recombinase_N"/>
</dbReference>
<dbReference type="InterPro" id="IPR050090">
    <property type="entry name" value="Tyrosine_recombinase_XerCD"/>
</dbReference>
<dbReference type="GO" id="GO:0006310">
    <property type="term" value="P:DNA recombination"/>
    <property type="evidence" value="ECO:0007669"/>
    <property type="project" value="UniProtKB-KW"/>
</dbReference>
<dbReference type="PANTHER" id="PTHR30349">
    <property type="entry name" value="PHAGE INTEGRASE-RELATED"/>
    <property type="match status" value="1"/>
</dbReference>
<proteinExistence type="inferred from homology"/>
<evidence type="ECO:0000259" key="4">
    <source>
        <dbReference type="PROSITE" id="PS51898"/>
    </source>
</evidence>
<dbReference type="GO" id="GO:0003677">
    <property type="term" value="F:DNA binding"/>
    <property type="evidence" value="ECO:0007669"/>
    <property type="project" value="UniProtKB-KW"/>
</dbReference>
<accession>A0A4R2GG46</accession>
<dbReference type="RefSeq" id="WP_132434363.1">
    <property type="nucleotide sequence ID" value="NZ_SLWK01000010.1"/>
</dbReference>
<dbReference type="Pfam" id="PF13102">
    <property type="entry name" value="Phage_int_SAM_5"/>
    <property type="match status" value="1"/>
</dbReference>
<evidence type="ECO:0000256" key="2">
    <source>
        <dbReference type="ARBA" id="ARBA00023125"/>
    </source>
</evidence>
<keyword evidence="6" id="KW-1185">Reference proteome</keyword>
<dbReference type="Pfam" id="PF00589">
    <property type="entry name" value="Phage_integrase"/>
    <property type="match status" value="1"/>
</dbReference>
<dbReference type="GO" id="GO:0015074">
    <property type="term" value="P:DNA integration"/>
    <property type="evidence" value="ECO:0007669"/>
    <property type="project" value="InterPro"/>
</dbReference>
<dbReference type="SUPFAM" id="SSF56349">
    <property type="entry name" value="DNA breaking-rejoining enzymes"/>
    <property type="match status" value="1"/>
</dbReference>
<dbReference type="OrthoDB" id="9806835at2"/>